<dbReference type="GO" id="GO:0046872">
    <property type="term" value="F:metal ion binding"/>
    <property type="evidence" value="ECO:0007669"/>
    <property type="project" value="UniProtKB-KW"/>
</dbReference>
<dbReference type="InterPro" id="IPR018967">
    <property type="entry name" value="FeS-contain_CDGSH-typ"/>
</dbReference>
<dbReference type="GO" id="GO:0051537">
    <property type="term" value="F:2 iron, 2 sulfur cluster binding"/>
    <property type="evidence" value="ECO:0007669"/>
    <property type="project" value="UniProtKB-KW"/>
</dbReference>
<evidence type="ECO:0000256" key="1">
    <source>
        <dbReference type="ARBA" id="ARBA00022714"/>
    </source>
</evidence>
<evidence type="ECO:0000256" key="3">
    <source>
        <dbReference type="ARBA" id="ARBA00023004"/>
    </source>
</evidence>
<dbReference type="PATRIC" id="fig|45073.5.peg.2767"/>
<dbReference type="STRING" id="45073.Lqui_2604"/>
<dbReference type="EMBL" id="LNYS01000024">
    <property type="protein sequence ID" value="KTD46114.1"/>
    <property type="molecule type" value="Genomic_DNA"/>
</dbReference>
<dbReference type="PANTHER" id="PTHR46491">
    <property type="entry name" value="CDGSH IRON SULFUR DOMAIN PROTEIN HOMOLOG"/>
    <property type="match status" value="1"/>
</dbReference>
<evidence type="ECO:0000256" key="2">
    <source>
        <dbReference type="ARBA" id="ARBA00022723"/>
    </source>
</evidence>
<accession>A0A0W0XP53</accession>
<evidence type="ECO:0000259" key="5">
    <source>
        <dbReference type="SMART" id="SM00704"/>
    </source>
</evidence>
<feature type="domain" description="Iron-binding zinc finger CDGSH type" evidence="5">
    <location>
        <begin position="47"/>
        <end position="81"/>
    </location>
</feature>
<protein>
    <submittedName>
        <fullName evidence="6">Glutamate synthetase</fullName>
    </submittedName>
</protein>
<evidence type="ECO:0000256" key="4">
    <source>
        <dbReference type="ARBA" id="ARBA00023014"/>
    </source>
</evidence>
<dbReference type="Gene3D" id="3.40.5.90">
    <property type="entry name" value="CDGSH iron-sulfur domain, mitoNEET-type"/>
    <property type="match status" value="2"/>
</dbReference>
<dbReference type="GO" id="GO:0005737">
    <property type="term" value="C:cytoplasm"/>
    <property type="evidence" value="ECO:0007669"/>
    <property type="project" value="UniProtKB-ARBA"/>
</dbReference>
<evidence type="ECO:0000313" key="7">
    <source>
        <dbReference type="Proteomes" id="UP000054618"/>
    </source>
</evidence>
<sequence length="90" mass="10464">MDAEDAVPPPYFPIAWDVEEGQNYEWCGCKETKTPPFCDKGDCKERVLYQAPLTDTVYFCHCKETKDPPFCDGSHARLLREFIKKRNSQK</sequence>
<comment type="caution">
    <text evidence="6">The sequence shown here is derived from an EMBL/GenBank/DDBJ whole genome shotgun (WGS) entry which is preliminary data.</text>
</comment>
<proteinExistence type="predicted"/>
<dbReference type="InterPro" id="IPR042216">
    <property type="entry name" value="MitoNEET_CISD"/>
</dbReference>
<organism evidence="6 7">
    <name type="scientific">Legionella quinlivanii</name>
    <dbReference type="NCBI Taxonomy" id="45073"/>
    <lineage>
        <taxon>Bacteria</taxon>
        <taxon>Pseudomonadati</taxon>
        <taxon>Pseudomonadota</taxon>
        <taxon>Gammaproteobacteria</taxon>
        <taxon>Legionellales</taxon>
        <taxon>Legionellaceae</taxon>
        <taxon>Legionella</taxon>
    </lineage>
</organism>
<dbReference type="OrthoDB" id="9795032at2"/>
<dbReference type="AlphaFoldDB" id="A0A0W0XP53"/>
<dbReference type="Proteomes" id="UP000054618">
    <property type="component" value="Unassembled WGS sequence"/>
</dbReference>
<keyword evidence="2" id="KW-0479">Metal-binding</keyword>
<name>A0A0W0XP53_9GAMM</name>
<gene>
    <name evidence="6" type="ORF">Lqui_2604</name>
</gene>
<feature type="domain" description="Iron-binding zinc finger CDGSH type" evidence="5">
    <location>
        <begin position="11"/>
        <end position="45"/>
    </location>
</feature>
<dbReference type="InterPro" id="IPR052950">
    <property type="entry name" value="CISD"/>
</dbReference>
<reference evidence="6 7" key="1">
    <citation type="submission" date="2015-11" db="EMBL/GenBank/DDBJ databases">
        <title>Genomic analysis of 38 Legionella species identifies large and diverse effector repertoires.</title>
        <authorList>
            <person name="Burstein D."/>
            <person name="Amaro F."/>
            <person name="Zusman T."/>
            <person name="Lifshitz Z."/>
            <person name="Cohen O."/>
            <person name="Gilbert J.A."/>
            <person name="Pupko T."/>
            <person name="Shuman H.A."/>
            <person name="Segal G."/>
        </authorList>
    </citation>
    <scope>NUCLEOTIDE SEQUENCE [LARGE SCALE GENOMIC DNA]</scope>
    <source>
        <strain evidence="6 7">CDC#1442-AUS-E</strain>
    </source>
</reference>
<keyword evidence="3" id="KW-0408">Iron</keyword>
<dbReference type="PANTHER" id="PTHR46491:SF3">
    <property type="entry name" value="CDGSH IRON-SULFUR DOMAIN-CONTAINING PROTEIN 3, MITOCHONDRIAL"/>
    <property type="match status" value="1"/>
</dbReference>
<dbReference type="SMART" id="SM00704">
    <property type="entry name" value="ZnF_CDGSH"/>
    <property type="match status" value="2"/>
</dbReference>
<keyword evidence="7" id="KW-1185">Reference proteome</keyword>
<keyword evidence="4" id="KW-0411">Iron-sulfur</keyword>
<keyword evidence="1" id="KW-0001">2Fe-2S</keyword>
<evidence type="ECO:0000313" key="6">
    <source>
        <dbReference type="EMBL" id="KTD46114.1"/>
    </source>
</evidence>
<dbReference type="RefSeq" id="WP_058508673.1">
    <property type="nucleotide sequence ID" value="NZ_CAAAIK010000012.1"/>
</dbReference>